<dbReference type="EMBL" id="ABXH02000017">
    <property type="protein sequence ID" value="EEP44275.1"/>
    <property type="molecule type" value="Genomic_DNA"/>
</dbReference>
<dbReference type="Gene3D" id="3.30.70.930">
    <property type="match status" value="1"/>
</dbReference>
<dbReference type="PANTHER" id="PTHR33777">
    <property type="entry name" value="UPF0045 PROTEIN ECM15"/>
    <property type="match status" value="1"/>
</dbReference>
<dbReference type="HOGENOM" id="CLU_137479_2_0_11"/>
<name>C4FAA6_9ACTN</name>
<comment type="similarity">
    <text evidence="1">Belongs to the UPF0045 family.</text>
</comment>
<dbReference type="InterPro" id="IPR051614">
    <property type="entry name" value="UPF0045_domain"/>
</dbReference>
<proteinExistence type="inferred from homology"/>
<dbReference type="InterPro" id="IPR029756">
    <property type="entry name" value="MTH1187/YkoF-like"/>
</dbReference>
<dbReference type="PANTHER" id="PTHR33777:SF1">
    <property type="entry name" value="UPF0045 PROTEIN ECM15"/>
    <property type="match status" value="1"/>
</dbReference>
<dbReference type="SUPFAM" id="SSF89957">
    <property type="entry name" value="MTH1187/YkoF-like"/>
    <property type="match status" value="1"/>
</dbReference>
<evidence type="ECO:0000313" key="3">
    <source>
        <dbReference type="EMBL" id="EEP44275.1"/>
    </source>
</evidence>
<accession>C4FAA6</accession>
<gene>
    <name evidence="3" type="ORF">COLINT_02998</name>
</gene>
<dbReference type="STRING" id="521003.COLINT_02998"/>
<protein>
    <recommendedName>
        <fullName evidence="2">Thiamine-binding protein domain-containing protein</fullName>
    </recommendedName>
</protein>
<organism evidence="3 4">
    <name type="scientific">Collinsella intestinalis DSM 13280</name>
    <dbReference type="NCBI Taxonomy" id="521003"/>
    <lineage>
        <taxon>Bacteria</taxon>
        <taxon>Bacillati</taxon>
        <taxon>Actinomycetota</taxon>
        <taxon>Coriobacteriia</taxon>
        <taxon>Coriobacteriales</taxon>
        <taxon>Coriobacteriaceae</taxon>
        <taxon>Collinsella</taxon>
    </lineage>
</organism>
<evidence type="ECO:0000256" key="1">
    <source>
        <dbReference type="ARBA" id="ARBA00010272"/>
    </source>
</evidence>
<evidence type="ECO:0000313" key="4">
    <source>
        <dbReference type="Proteomes" id="UP000003295"/>
    </source>
</evidence>
<feature type="domain" description="Thiamine-binding protein" evidence="2">
    <location>
        <begin position="28"/>
        <end position="120"/>
    </location>
</feature>
<comment type="caution">
    <text evidence="3">The sequence shown here is derived from an EMBL/GenBank/DDBJ whole genome shotgun (WGS) entry which is preliminary data.</text>
</comment>
<dbReference type="AlphaFoldDB" id="C4FAA6"/>
<dbReference type="eggNOG" id="COG0011">
    <property type="taxonomic scope" value="Bacteria"/>
</dbReference>
<reference evidence="3 4" key="1">
    <citation type="submission" date="2009-04" db="EMBL/GenBank/DDBJ databases">
        <authorList>
            <person name="Weinstock G."/>
            <person name="Sodergren E."/>
            <person name="Clifton S."/>
            <person name="Fulton L."/>
            <person name="Fulton B."/>
            <person name="Courtney L."/>
            <person name="Fronick C."/>
            <person name="Harrison M."/>
            <person name="Strong C."/>
            <person name="Farmer C."/>
            <person name="Delahaunty K."/>
            <person name="Markovic C."/>
            <person name="Hall O."/>
            <person name="Minx P."/>
            <person name="Tomlinson C."/>
            <person name="Mitreva M."/>
            <person name="Nelson J."/>
            <person name="Hou S."/>
            <person name="Wollam A."/>
            <person name="Pepin K.H."/>
            <person name="Johnson M."/>
            <person name="Bhonagiri V."/>
            <person name="Nash W.E."/>
            <person name="Warren W."/>
            <person name="Chinwalla A."/>
            <person name="Mardis E.R."/>
            <person name="Wilson R.K."/>
        </authorList>
    </citation>
    <scope>NUCLEOTIDE SEQUENCE [LARGE SCALE GENOMIC DNA]</scope>
    <source>
        <strain evidence="3 4">DSM 13280</strain>
    </source>
</reference>
<dbReference type="GO" id="GO:0005829">
    <property type="term" value="C:cytosol"/>
    <property type="evidence" value="ECO:0007669"/>
    <property type="project" value="TreeGrafter"/>
</dbReference>
<dbReference type="InterPro" id="IPR002767">
    <property type="entry name" value="Thiamine_BP"/>
</dbReference>
<evidence type="ECO:0000259" key="2">
    <source>
        <dbReference type="Pfam" id="PF01910"/>
    </source>
</evidence>
<sequence length="125" mass="13828">MNERTGPYGKRGARFFVASERKLMEASVAIQVLPQRVGGNDEVCRIVDEAIAYIQTKFPDAYVGPFETTVQGDYDLCMEVVAGVNRICVEAGAPEVATYVKIFFAPEEGVLTTEEKISKYHENDA</sequence>
<dbReference type="Proteomes" id="UP000003295">
    <property type="component" value="Unassembled WGS sequence"/>
</dbReference>
<dbReference type="Pfam" id="PF01910">
    <property type="entry name" value="Thiamine_BP"/>
    <property type="match status" value="1"/>
</dbReference>